<reference evidence="4" key="1">
    <citation type="submission" date="2020-10" db="EMBL/GenBank/DDBJ databases">
        <authorList>
            <person name="Kusch S."/>
        </authorList>
    </citation>
    <scope>NUCLEOTIDE SEQUENCE</scope>
    <source>
        <strain evidence="4">SwB9</strain>
    </source>
</reference>
<comment type="caution">
    <text evidence="4">The sequence shown here is derived from an EMBL/GenBank/DDBJ whole genome shotgun (WGS) entry which is preliminary data.</text>
</comment>
<name>A0A8H2VM52_9HELO</name>
<gene>
    <name evidence="4" type="ORF">SCLTRI_LOCUS742</name>
</gene>
<feature type="region of interest" description="Disordered" evidence="1">
    <location>
        <begin position="26"/>
        <end position="47"/>
    </location>
</feature>
<accession>A0A8H2VM52</accession>
<dbReference type="OrthoDB" id="3557107at2759"/>
<dbReference type="Proteomes" id="UP000624404">
    <property type="component" value="Unassembled WGS sequence"/>
</dbReference>
<keyword evidence="2" id="KW-0732">Signal</keyword>
<dbReference type="EMBL" id="CAJHIA010000002">
    <property type="protein sequence ID" value="CAD6440128.1"/>
    <property type="molecule type" value="Genomic_DNA"/>
</dbReference>
<evidence type="ECO:0000313" key="4">
    <source>
        <dbReference type="EMBL" id="CAD6440128.1"/>
    </source>
</evidence>
<protein>
    <submittedName>
        <fullName evidence="4">4ff2caa9-4edf-4889-b6ce-1168672d2e15-CDS</fullName>
    </submittedName>
</protein>
<evidence type="ECO:0000256" key="1">
    <source>
        <dbReference type="SAM" id="MobiDB-lite"/>
    </source>
</evidence>
<keyword evidence="5" id="KW-1185">Reference proteome</keyword>
<feature type="chain" id="PRO_5034930179" evidence="2">
    <location>
        <begin position="19"/>
        <end position="144"/>
    </location>
</feature>
<organism evidence="4 5">
    <name type="scientific">Sclerotinia trifoliorum</name>
    <dbReference type="NCBI Taxonomy" id="28548"/>
    <lineage>
        <taxon>Eukaryota</taxon>
        <taxon>Fungi</taxon>
        <taxon>Dikarya</taxon>
        <taxon>Ascomycota</taxon>
        <taxon>Pezizomycotina</taxon>
        <taxon>Leotiomycetes</taxon>
        <taxon>Helotiales</taxon>
        <taxon>Sclerotiniaceae</taxon>
        <taxon>Sclerotinia</taxon>
    </lineage>
</organism>
<evidence type="ECO:0000313" key="5">
    <source>
        <dbReference type="Proteomes" id="UP000624404"/>
    </source>
</evidence>
<feature type="domain" description="Apple" evidence="3">
    <location>
        <begin position="61"/>
        <end position="112"/>
    </location>
</feature>
<evidence type="ECO:0000259" key="3">
    <source>
        <dbReference type="Pfam" id="PF00024"/>
    </source>
</evidence>
<evidence type="ECO:0000256" key="2">
    <source>
        <dbReference type="SAM" id="SignalP"/>
    </source>
</evidence>
<feature type="signal peptide" evidence="2">
    <location>
        <begin position="1"/>
        <end position="18"/>
    </location>
</feature>
<dbReference type="AlphaFoldDB" id="A0A8H2VM52"/>
<dbReference type="InterPro" id="IPR003609">
    <property type="entry name" value="Pan_app"/>
</dbReference>
<sequence>MARLTSLILLTIASLAIASPLNPMLDDMSQDKKHKPKPKPTTTTTTTSPTIVAKNIDGCNVEGTAEAGLTSRIFNTYTLEDIVTCQKHCGEVTACISYSYNVNTTVCTAYNEFMDNLVLSDTSSRIFFSDKYPSDGTNFCYQYA</sequence>
<dbReference type="Pfam" id="PF00024">
    <property type="entry name" value="PAN_1"/>
    <property type="match status" value="1"/>
</dbReference>
<proteinExistence type="predicted"/>